<organism evidence="6 7">
    <name type="scientific">Neodothiora populina</name>
    <dbReference type="NCBI Taxonomy" id="2781224"/>
    <lineage>
        <taxon>Eukaryota</taxon>
        <taxon>Fungi</taxon>
        <taxon>Dikarya</taxon>
        <taxon>Ascomycota</taxon>
        <taxon>Pezizomycotina</taxon>
        <taxon>Dothideomycetes</taxon>
        <taxon>Dothideomycetidae</taxon>
        <taxon>Dothideales</taxon>
        <taxon>Dothioraceae</taxon>
        <taxon>Neodothiora</taxon>
    </lineage>
</organism>
<feature type="compositionally biased region" description="Low complexity" evidence="4">
    <location>
        <begin position="596"/>
        <end position="606"/>
    </location>
</feature>
<feature type="compositionally biased region" description="Polar residues" evidence="4">
    <location>
        <begin position="821"/>
        <end position="863"/>
    </location>
</feature>
<accession>A0ABR3P6F9</accession>
<reference evidence="6 7" key="1">
    <citation type="submission" date="2024-07" db="EMBL/GenBank/DDBJ databases">
        <title>Draft sequence of the Neodothiora populina.</title>
        <authorList>
            <person name="Drown D.D."/>
            <person name="Schuette U.S."/>
            <person name="Buechlein A.B."/>
            <person name="Rusch D.R."/>
            <person name="Winton L.W."/>
            <person name="Adams G.A."/>
        </authorList>
    </citation>
    <scope>NUCLEOTIDE SEQUENCE [LARGE SCALE GENOMIC DNA]</scope>
    <source>
        <strain evidence="6 7">CPC 39397</strain>
    </source>
</reference>
<feature type="region of interest" description="Disordered" evidence="4">
    <location>
        <begin position="1"/>
        <end position="24"/>
    </location>
</feature>
<feature type="region of interest" description="Disordered" evidence="4">
    <location>
        <begin position="578"/>
        <end position="606"/>
    </location>
</feature>
<keyword evidence="7" id="KW-1185">Reference proteome</keyword>
<keyword evidence="2" id="KW-0813">Transport</keyword>
<feature type="compositionally biased region" description="Low complexity" evidence="4">
    <location>
        <begin position="709"/>
        <end position="724"/>
    </location>
</feature>
<dbReference type="RefSeq" id="XP_069197995.1">
    <property type="nucleotide sequence ID" value="XM_069345791.1"/>
</dbReference>
<dbReference type="InterPro" id="IPR015943">
    <property type="entry name" value="WD40/YVTN_repeat-like_dom_sf"/>
</dbReference>
<feature type="compositionally biased region" description="Polar residues" evidence="4">
    <location>
        <begin position="582"/>
        <end position="595"/>
    </location>
</feature>
<dbReference type="InterPro" id="IPR001680">
    <property type="entry name" value="WD40_rpt"/>
</dbReference>
<name>A0ABR3P6F9_9PEZI</name>
<evidence type="ECO:0000256" key="3">
    <source>
        <dbReference type="ARBA" id="ARBA00023242"/>
    </source>
</evidence>
<evidence type="ECO:0000313" key="6">
    <source>
        <dbReference type="EMBL" id="KAL1301719.1"/>
    </source>
</evidence>
<dbReference type="InterPro" id="IPR039462">
    <property type="entry name" value="Nup159/Nup146_N"/>
</dbReference>
<comment type="caution">
    <text evidence="6">The sequence shown here is derived from an EMBL/GenBank/DDBJ whole genome shotgun (WGS) entry which is preliminary data.</text>
</comment>
<dbReference type="Gene3D" id="2.130.10.10">
    <property type="entry name" value="YVTN repeat-like/Quinoprotein amine dehydrogenase"/>
    <property type="match status" value="1"/>
</dbReference>
<evidence type="ECO:0000313" key="7">
    <source>
        <dbReference type="Proteomes" id="UP001562354"/>
    </source>
</evidence>
<proteinExistence type="predicted"/>
<dbReference type="GeneID" id="95979625"/>
<keyword evidence="3" id="KW-0539">Nucleus</keyword>
<protein>
    <recommendedName>
        <fullName evidence="5">Nucleoporin Nup159/Nup146 N-terminal domain-containing protein</fullName>
    </recommendedName>
</protein>
<dbReference type="Proteomes" id="UP001562354">
    <property type="component" value="Unassembled WGS sequence"/>
</dbReference>
<sequence>MSGWNFQNAAAAAPTEQGPVAGPEVEEITTSSLGFQAIAGETKLKLLPNPWPEDQLPPPTASLLSIASKKGLVAAAGPDSLVIASTEAVRKGYRSDTPPDDNVQPFSPQTTISIPRVSQVAFSSDESCLVITAEAGGGFNVYDVDALLQGSQASAFQMATNNTSIRALLPNPAPEFAHLYAVVLDDGKLMVANLKDRQFTSVFREGVSCVSWSARGKQLVAGLQDGTAAQYDPQGAIKAEIPRPPQMNNIPMTSIYWVSNDDFFTVHTPTSGDDTDSVYHIIQRGKGPRDQSTGQVSVSFTARRLVIDPCPAFGMPRTPAHHFISRLRQFAPSLDEMLIMASTAAVDIGIITKASTSLAYDDMPQEKTVDTFTITGMLDDTRRAQMPMSAGDAMGDTSPIGMAVDLSCKENVVKPIPQEEIDESSTPVPALMVLNNEGLLCTWWIIYDASIRQGTAYPGLVAASSDAAPAAQPTPQQPPSVGATPSTGFGAFASAKPSFGSSGFGKPAAPAFGSPSTPGGFGGASSIGAKTSPWSSAAPAGGAASAFGKPAFGSTTSFGNTSGAGGAFGSASAIGNAKSPWGASTSATSGPTFGQASTPFGAASTTSGASGFAALTANAPEKPAFASGDSKPAPKSPFTSFGNDSQSKTSPFGTVAAAGDKNPSPFGSFGQKTTEKADTTPQPSFGSTVTLPSTTGGSFGAASTIGAKPSPWASPAAVESPAAPSKEEDISDDDDDDAGKSSQETARPEESKPAFGQPSEPASQSPFAQFATDKGKPSAFGQPSNTADASKPSPFAQVSKPSIFGQPSGKTADTKSPFAQVGSNQPGTSLFSKPSDKSTTSIFGQPSSKPAQSPFGNKSQSPSGIPKFSGFKLGSTFKKDDSASDDQPASKGSGDGLFGSAFGKTLGEAAKETPKEPETPIRESEADKTKTDAVSTTPASPPKGKDESEPAEPEDAPLPPDFTTFKSKPVEADLPPIAGSPPVDLGDKSQMSSPVSSIGEDDGDERDNEDDEDEDDDDGEDEEESNDEEVDGPLDDDDESWADEDDDDDEDGPDQDDTVSRPPKTAGANAFGSRLTFPSNSVKSTGRSPVPSTTPAGLPKAPIFPPPANKQTSPRSPSPVRPDRSTGMPPPQTSARQPLAKPPVSVAPLKARPQQPSAPAQKAPPASVEPETGDLSDDEDARIQELLHEPIEPTKDLDGFVAHQDYLGHVTKPGIGGQIEKVYRDINSMIDTLGLNVRSLQSFIKGHEELVQTSGRERSDLEDAEDWCLVETDELGVVEKNLGDDLEAGKVHDVKDKVGELIELYKESTKLRVKTADMRKTIAARTDPQQRSSHRAAALNTEAQMRQTELRQGVSKVQKLLQEAEESLSVLRAELASVPSIADGAPTQRAPTVEAVTNTILKMTAMIEQKSGDVDVLEAQIRRLPQGLAGLSLEDEQDMMRSSVRSLNGRGIFSTPPIVRSRAAAKGGAIPLNMSGMFGSSVTTNRFAASTTTPQAMRNSTYGFSYTPEESIDFRSSVRSFGSSQRKKMSDVTSEEVKRYLAKQDQRKKVLGALRATVQKRGTRVSQVEK</sequence>
<dbReference type="SUPFAM" id="SSF117289">
    <property type="entry name" value="Nucleoporin domain"/>
    <property type="match status" value="1"/>
</dbReference>
<evidence type="ECO:0000259" key="5">
    <source>
        <dbReference type="Pfam" id="PF16755"/>
    </source>
</evidence>
<feature type="compositionally biased region" description="Basic and acidic residues" evidence="4">
    <location>
        <begin position="909"/>
        <end position="931"/>
    </location>
</feature>
<dbReference type="PANTHER" id="PTHR23193:SF23">
    <property type="entry name" value="NUCLEAR PORE COMPLEX PROTEIN NUP153"/>
    <property type="match status" value="1"/>
</dbReference>
<evidence type="ECO:0000256" key="1">
    <source>
        <dbReference type="ARBA" id="ARBA00004123"/>
    </source>
</evidence>
<evidence type="ECO:0000256" key="2">
    <source>
        <dbReference type="ARBA" id="ARBA00022448"/>
    </source>
</evidence>
<feature type="compositionally biased region" description="Acidic residues" evidence="4">
    <location>
        <begin position="999"/>
        <end position="1057"/>
    </location>
</feature>
<dbReference type="Pfam" id="PF16755">
    <property type="entry name" value="Beta-prop_NUP159_NUP214"/>
    <property type="match status" value="1"/>
</dbReference>
<feature type="compositionally biased region" description="Polar residues" evidence="4">
    <location>
        <begin position="1076"/>
        <end position="1095"/>
    </location>
</feature>
<comment type="subcellular location">
    <subcellularLocation>
        <location evidence="1">Nucleus</location>
    </subcellularLocation>
</comment>
<dbReference type="SMART" id="SM00320">
    <property type="entry name" value="WD40"/>
    <property type="match status" value="2"/>
</dbReference>
<feature type="compositionally biased region" description="Polar residues" evidence="4">
    <location>
        <begin position="637"/>
        <end position="652"/>
    </location>
</feature>
<feature type="compositionally biased region" description="Low complexity" evidence="4">
    <location>
        <begin position="1150"/>
        <end position="1166"/>
    </location>
</feature>
<dbReference type="InterPro" id="IPR026054">
    <property type="entry name" value="Nucleoporin"/>
</dbReference>
<dbReference type="PANTHER" id="PTHR23193">
    <property type="entry name" value="NUCLEAR PORE COMPLEX PROTEIN NUP"/>
    <property type="match status" value="1"/>
</dbReference>
<feature type="region of interest" description="Disordered" evidence="4">
    <location>
        <begin position="622"/>
        <end position="1177"/>
    </location>
</feature>
<gene>
    <name evidence="6" type="ORF">AAFC00_005926</name>
</gene>
<dbReference type="EMBL" id="JBFMKM010000013">
    <property type="protein sequence ID" value="KAL1301719.1"/>
    <property type="molecule type" value="Genomic_DNA"/>
</dbReference>
<feature type="region of interest" description="Disordered" evidence="4">
    <location>
        <begin position="468"/>
        <end position="487"/>
    </location>
</feature>
<feature type="compositionally biased region" description="Polar residues" evidence="4">
    <location>
        <begin position="679"/>
        <end position="696"/>
    </location>
</feature>
<evidence type="ECO:0000256" key="4">
    <source>
        <dbReference type="SAM" id="MobiDB-lite"/>
    </source>
</evidence>
<feature type="domain" description="Nucleoporin Nup159/Nup146 N-terminal" evidence="5">
    <location>
        <begin position="57"/>
        <end position="440"/>
    </location>
</feature>